<evidence type="ECO:0000313" key="2">
    <source>
        <dbReference type="Proteomes" id="UP000821866"/>
    </source>
</evidence>
<accession>A0A9J6DN75</accession>
<name>A0A9J6DN75_RHIMP</name>
<protein>
    <submittedName>
        <fullName evidence="1">Uncharacterized protein</fullName>
    </submittedName>
</protein>
<dbReference type="AlphaFoldDB" id="A0A9J6DN75"/>
<reference evidence="1" key="2">
    <citation type="submission" date="2021-09" db="EMBL/GenBank/DDBJ databases">
        <authorList>
            <person name="Jia N."/>
            <person name="Wang J."/>
            <person name="Shi W."/>
            <person name="Du L."/>
            <person name="Sun Y."/>
            <person name="Zhan W."/>
            <person name="Jiang J."/>
            <person name="Wang Q."/>
            <person name="Zhang B."/>
            <person name="Ji P."/>
            <person name="Sakyi L.B."/>
            <person name="Cui X."/>
            <person name="Yuan T."/>
            <person name="Jiang B."/>
            <person name="Yang W."/>
            <person name="Lam T.T.-Y."/>
            <person name="Chang Q."/>
            <person name="Ding S."/>
            <person name="Wang X."/>
            <person name="Zhu J."/>
            <person name="Ruan X."/>
            <person name="Zhao L."/>
            <person name="Wei J."/>
            <person name="Que T."/>
            <person name="Du C."/>
            <person name="Cheng J."/>
            <person name="Dai P."/>
            <person name="Han X."/>
            <person name="Huang E."/>
            <person name="Gao Y."/>
            <person name="Liu J."/>
            <person name="Shao H."/>
            <person name="Ye R."/>
            <person name="Li L."/>
            <person name="Wei W."/>
            <person name="Wang X."/>
            <person name="Wang C."/>
            <person name="Huo Q."/>
            <person name="Li W."/>
            <person name="Guo W."/>
            <person name="Chen H."/>
            <person name="Chen S."/>
            <person name="Zhou L."/>
            <person name="Zhou L."/>
            <person name="Ni X."/>
            <person name="Tian J."/>
            <person name="Zhou Y."/>
            <person name="Sheng Y."/>
            <person name="Liu T."/>
            <person name="Pan Y."/>
            <person name="Xia L."/>
            <person name="Li J."/>
            <person name="Zhao F."/>
            <person name="Cao W."/>
        </authorList>
    </citation>
    <scope>NUCLEOTIDE SEQUENCE</scope>
    <source>
        <strain evidence="1">Rmic-2018</strain>
        <tissue evidence="1">Larvae</tissue>
    </source>
</reference>
<gene>
    <name evidence="1" type="ORF">HPB51_013198</name>
</gene>
<dbReference type="EMBL" id="JABSTU010000008">
    <property type="protein sequence ID" value="KAH8023360.1"/>
    <property type="molecule type" value="Genomic_DNA"/>
</dbReference>
<keyword evidence="2" id="KW-1185">Reference proteome</keyword>
<proteinExistence type="predicted"/>
<evidence type="ECO:0000313" key="1">
    <source>
        <dbReference type="EMBL" id="KAH8023360.1"/>
    </source>
</evidence>
<reference evidence="1" key="1">
    <citation type="journal article" date="2020" name="Cell">
        <title>Large-Scale Comparative Analyses of Tick Genomes Elucidate Their Genetic Diversity and Vector Capacities.</title>
        <authorList>
            <consortium name="Tick Genome and Microbiome Consortium (TIGMIC)"/>
            <person name="Jia N."/>
            <person name="Wang J."/>
            <person name="Shi W."/>
            <person name="Du L."/>
            <person name="Sun Y."/>
            <person name="Zhan W."/>
            <person name="Jiang J.F."/>
            <person name="Wang Q."/>
            <person name="Zhang B."/>
            <person name="Ji P."/>
            <person name="Bell-Sakyi L."/>
            <person name="Cui X.M."/>
            <person name="Yuan T.T."/>
            <person name="Jiang B.G."/>
            <person name="Yang W.F."/>
            <person name="Lam T.T."/>
            <person name="Chang Q.C."/>
            <person name="Ding S.J."/>
            <person name="Wang X.J."/>
            <person name="Zhu J.G."/>
            <person name="Ruan X.D."/>
            <person name="Zhao L."/>
            <person name="Wei J.T."/>
            <person name="Ye R.Z."/>
            <person name="Que T.C."/>
            <person name="Du C.H."/>
            <person name="Zhou Y.H."/>
            <person name="Cheng J.X."/>
            <person name="Dai P.F."/>
            <person name="Guo W.B."/>
            <person name="Han X.H."/>
            <person name="Huang E.J."/>
            <person name="Li L.F."/>
            <person name="Wei W."/>
            <person name="Gao Y.C."/>
            <person name="Liu J.Z."/>
            <person name="Shao H.Z."/>
            <person name="Wang X."/>
            <person name="Wang C.C."/>
            <person name="Yang T.C."/>
            <person name="Huo Q.B."/>
            <person name="Li W."/>
            <person name="Chen H.Y."/>
            <person name="Chen S.E."/>
            <person name="Zhou L.G."/>
            <person name="Ni X.B."/>
            <person name="Tian J.H."/>
            <person name="Sheng Y."/>
            <person name="Liu T."/>
            <person name="Pan Y.S."/>
            <person name="Xia L.Y."/>
            <person name="Li J."/>
            <person name="Zhao F."/>
            <person name="Cao W.C."/>
        </authorList>
    </citation>
    <scope>NUCLEOTIDE SEQUENCE</scope>
    <source>
        <strain evidence="1">Rmic-2018</strain>
    </source>
</reference>
<dbReference type="Proteomes" id="UP000821866">
    <property type="component" value="Chromosome 6"/>
</dbReference>
<comment type="caution">
    <text evidence="1">The sequence shown here is derived from an EMBL/GenBank/DDBJ whole genome shotgun (WGS) entry which is preliminary data.</text>
</comment>
<organism evidence="1 2">
    <name type="scientific">Rhipicephalus microplus</name>
    <name type="common">Cattle tick</name>
    <name type="synonym">Boophilus microplus</name>
    <dbReference type="NCBI Taxonomy" id="6941"/>
    <lineage>
        <taxon>Eukaryota</taxon>
        <taxon>Metazoa</taxon>
        <taxon>Ecdysozoa</taxon>
        <taxon>Arthropoda</taxon>
        <taxon>Chelicerata</taxon>
        <taxon>Arachnida</taxon>
        <taxon>Acari</taxon>
        <taxon>Parasitiformes</taxon>
        <taxon>Ixodida</taxon>
        <taxon>Ixodoidea</taxon>
        <taxon>Ixodidae</taxon>
        <taxon>Rhipicephalinae</taxon>
        <taxon>Rhipicephalus</taxon>
        <taxon>Boophilus</taxon>
    </lineage>
</organism>
<sequence>MDEAVASWKTAFGLAFVSFHRNNVASVRSPSLSPAVAMVKRVSLDVRQGDVTVPARDLRGDKCSICHARCAHAVLQHWSPAKSSAVSVTSLLAAGAPSIPNIIIFTMDYRLVTVNLDGPLQAPRLFPHHSINDPCDCCQSGTSGQRKRLVVERFGIFNPFRCSLAVLDTLTLRGSGATAHEELMRVLGHRSCSKRRSCPLLLHTEDILPAVEIFTPIPALLLIGRVSLGFREGDAKNPVWDRRGDKCSLWQARCTRSALQHQSPAKSSAVSVTSSLASGAPC</sequence>